<evidence type="ECO:0008006" key="4">
    <source>
        <dbReference type="Google" id="ProtNLM"/>
    </source>
</evidence>
<evidence type="ECO:0000256" key="1">
    <source>
        <dbReference type="SAM" id="MobiDB-lite"/>
    </source>
</evidence>
<feature type="compositionally biased region" description="Basic residues" evidence="1">
    <location>
        <begin position="21"/>
        <end position="30"/>
    </location>
</feature>
<name>A0ABW0P170_9HYPH</name>
<sequence length="107" mass="11683">MVEIDLTPPAAAAKAAEQGLKLRKEHKRGGTRVGVARAHQLMKREPLSADVVKRMASYFARHAVDKNGKDFDNAADPSAGFIAWQLWGGDAGRDWADKKKAELTKKG</sequence>
<evidence type="ECO:0000313" key="3">
    <source>
        <dbReference type="Proteomes" id="UP001596060"/>
    </source>
</evidence>
<gene>
    <name evidence="2" type="ORF">ACFPN9_12125</name>
</gene>
<comment type="caution">
    <text evidence="2">The sequence shown here is derived from an EMBL/GenBank/DDBJ whole genome shotgun (WGS) entry which is preliminary data.</text>
</comment>
<evidence type="ECO:0000313" key="2">
    <source>
        <dbReference type="EMBL" id="MFC5506006.1"/>
    </source>
</evidence>
<accession>A0ABW0P170</accession>
<feature type="region of interest" description="Disordered" evidence="1">
    <location>
        <begin position="15"/>
        <end position="35"/>
    </location>
</feature>
<dbReference type="RefSeq" id="WP_066721897.1">
    <property type="nucleotide sequence ID" value="NZ_JBHSLU010000030.1"/>
</dbReference>
<proteinExistence type="predicted"/>
<organism evidence="2 3">
    <name type="scientific">Bosea massiliensis</name>
    <dbReference type="NCBI Taxonomy" id="151419"/>
    <lineage>
        <taxon>Bacteria</taxon>
        <taxon>Pseudomonadati</taxon>
        <taxon>Pseudomonadota</taxon>
        <taxon>Alphaproteobacteria</taxon>
        <taxon>Hyphomicrobiales</taxon>
        <taxon>Boseaceae</taxon>
        <taxon>Bosea</taxon>
    </lineage>
</organism>
<reference evidence="3" key="1">
    <citation type="journal article" date="2019" name="Int. J. Syst. Evol. Microbiol.">
        <title>The Global Catalogue of Microorganisms (GCM) 10K type strain sequencing project: providing services to taxonomists for standard genome sequencing and annotation.</title>
        <authorList>
            <consortium name="The Broad Institute Genomics Platform"/>
            <consortium name="The Broad Institute Genome Sequencing Center for Infectious Disease"/>
            <person name="Wu L."/>
            <person name="Ma J."/>
        </authorList>
    </citation>
    <scope>NUCLEOTIDE SEQUENCE [LARGE SCALE GENOMIC DNA]</scope>
    <source>
        <strain evidence="3">CCUG 43117</strain>
    </source>
</reference>
<dbReference type="EMBL" id="JBHSLU010000030">
    <property type="protein sequence ID" value="MFC5506006.1"/>
    <property type="molecule type" value="Genomic_DNA"/>
</dbReference>
<keyword evidence="3" id="KW-1185">Reference proteome</keyword>
<protein>
    <recommendedName>
        <fullName evidence="4">DNA-binding protein</fullName>
    </recommendedName>
</protein>
<dbReference type="Proteomes" id="UP001596060">
    <property type="component" value="Unassembled WGS sequence"/>
</dbReference>